<dbReference type="GO" id="GO:0005524">
    <property type="term" value="F:ATP binding"/>
    <property type="evidence" value="ECO:0007669"/>
    <property type="project" value="UniProtKB-KW"/>
</dbReference>
<evidence type="ECO:0000256" key="6">
    <source>
        <dbReference type="ARBA" id="ARBA00022741"/>
    </source>
</evidence>
<keyword evidence="4" id="KW-1003">Cell membrane</keyword>
<evidence type="ECO:0000256" key="8">
    <source>
        <dbReference type="ARBA" id="ARBA00023136"/>
    </source>
</evidence>
<comment type="caution">
    <text evidence="10">The sequence shown here is derived from an EMBL/GenBank/DDBJ whole genome shotgun (WGS) entry which is preliminary data.</text>
</comment>
<organism evidence="10 11">
    <name type="scientific">Caballeronia mineralivorans PML1(12)</name>
    <dbReference type="NCBI Taxonomy" id="908627"/>
    <lineage>
        <taxon>Bacteria</taxon>
        <taxon>Pseudomonadati</taxon>
        <taxon>Pseudomonadota</taxon>
        <taxon>Betaproteobacteria</taxon>
        <taxon>Burkholderiales</taxon>
        <taxon>Burkholderiaceae</taxon>
        <taxon>Caballeronia</taxon>
    </lineage>
</organism>
<dbReference type="GO" id="GO:0016887">
    <property type="term" value="F:ATP hydrolysis activity"/>
    <property type="evidence" value="ECO:0007669"/>
    <property type="project" value="InterPro"/>
</dbReference>
<dbReference type="CDD" id="cd03257">
    <property type="entry name" value="ABC_NikE_OppD_transporters"/>
    <property type="match status" value="2"/>
</dbReference>
<dbReference type="GO" id="GO:0015833">
    <property type="term" value="P:peptide transport"/>
    <property type="evidence" value="ECO:0007669"/>
    <property type="project" value="InterPro"/>
</dbReference>
<dbReference type="Pfam" id="PF08352">
    <property type="entry name" value="oligo_HPY"/>
    <property type="match status" value="2"/>
</dbReference>
<dbReference type="RefSeq" id="WP_047847601.1">
    <property type="nucleotide sequence ID" value="NZ_AEJF01000096.1"/>
</dbReference>
<dbReference type="InterPro" id="IPR027417">
    <property type="entry name" value="P-loop_NTPase"/>
</dbReference>
<name>A0A0J1CXD1_9BURK</name>
<keyword evidence="6" id="KW-0547">Nucleotide-binding</keyword>
<dbReference type="NCBIfam" id="NF007739">
    <property type="entry name" value="PRK10419.1"/>
    <property type="match status" value="2"/>
</dbReference>
<dbReference type="SMART" id="SM00382">
    <property type="entry name" value="AAA"/>
    <property type="match status" value="2"/>
</dbReference>
<dbReference type="FunFam" id="3.40.50.300:FF:000016">
    <property type="entry name" value="Oligopeptide ABC transporter ATP-binding component"/>
    <property type="match status" value="1"/>
</dbReference>
<evidence type="ECO:0000256" key="4">
    <source>
        <dbReference type="ARBA" id="ARBA00022475"/>
    </source>
</evidence>
<comment type="similarity">
    <text evidence="2">Belongs to the ABC transporter superfamily.</text>
</comment>
<dbReference type="GO" id="GO:0005886">
    <property type="term" value="C:plasma membrane"/>
    <property type="evidence" value="ECO:0007669"/>
    <property type="project" value="UniProtKB-SubCell"/>
</dbReference>
<dbReference type="PANTHER" id="PTHR43297">
    <property type="entry name" value="OLIGOPEPTIDE TRANSPORT ATP-BINDING PROTEIN APPD"/>
    <property type="match status" value="1"/>
</dbReference>
<sequence length="550" mass="58974">MAAFGVRDLVVSFGAGARRSEVVHGVSFAVGAGRTLAIVGESGSGKSVALLAATGLLPPGASVQGSVLFQQREILGLSESRLRALRGAGIGYVFQDPSSNLHPLKTVGRQIAEAISVHRRMSRAALRARAIELLDEVGIKEPARRLHDYPHQFSGGMRQRVMIAIAIAMNPAVIIADEPTTALDVTVQASILRLLKRLQQRHGTALVFVSHDLAVVSEIADDIAVMRHGVVVESGPAAQVQETPAHVYTRELLDASRHAPVPASPTRQPVPAVAPLLVVDGITRSFPQPGWFAKRPVPVLHDVSFALHESEILGLVGESGSGKSTIGRIVAALDRPDSGSVTLEAQRYAVPGTGPLKVSRSLRAAVQVIFQDPYGTLNPRQRVRSILSEPFVNNTRLGPGEIAERVTRLMERVALPVELLDRFPAHLSGGQRQRVAIGRAIALQPRVVVADEPVSALDSSTQRKIIELLRSIRATERVSFLFISHDLGVVAELCDRLIVLEGGRVVEAGPAAAVLKNPQHSYTKKLVASIPGRMRSPINLTEFAPEESDV</sequence>
<evidence type="ECO:0000256" key="2">
    <source>
        <dbReference type="ARBA" id="ARBA00005417"/>
    </source>
</evidence>
<accession>A0A0J1CXD1</accession>
<evidence type="ECO:0000313" key="10">
    <source>
        <dbReference type="EMBL" id="KLU25224.1"/>
    </source>
</evidence>
<evidence type="ECO:0000313" key="11">
    <source>
        <dbReference type="Proteomes" id="UP000035963"/>
    </source>
</evidence>
<dbReference type="OrthoDB" id="9802264at2"/>
<evidence type="ECO:0000256" key="7">
    <source>
        <dbReference type="ARBA" id="ARBA00022840"/>
    </source>
</evidence>
<dbReference type="InterPro" id="IPR050388">
    <property type="entry name" value="ABC_Ni/Peptide_Import"/>
</dbReference>
<dbReference type="InterPro" id="IPR003439">
    <property type="entry name" value="ABC_transporter-like_ATP-bd"/>
</dbReference>
<dbReference type="EMBL" id="AEJF01000096">
    <property type="protein sequence ID" value="KLU25224.1"/>
    <property type="molecule type" value="Genomic_DNA"/>
</dbReference>
<gene>
    <name evidence="10" type="ORF">EOS_15750</name>
</gene>
<keyword evidence="3" id="KW-0813">Transport</keyword>
<dbReference type="Proteomes" id="UP000035963">
    <property type="component" value="Unassembled WGS sequence"/>
</dbReference>
<dbReference type="PATRIC" id="fig|908627.4.peg.3512"/>
<feature type="domain" description="ABC transporter" evidence="9">
    <location>
        <begin position="6"/>
        <end position="253"/>
    </location>
</feature>
<reference evidence="10 11" key="1">
    <citation type="journal article" date="2015" name="Genome Announc.">
        <title>Draft Genome Sequence of Burkholderia sp. Strain PML1(12), an Ectomycorrhizosphere-Inhabiting Bacterium with Effective Mineral-Weathering Ability.</title>
        <authorList>
            <person name="Uroz S."/>
            <person name="Oger P."/>
        </authorList>
    </citation>
    <scope>NUCLEOTIDE SEQUENCE [LARGE SCALE GENOMIC DNA]</scope>
    <source>
        <strain evidence="11">PML1(12)</strain>
    </source>
</reference>
<dbReference type="Gene3D" id="3.40.50.300">
    <property type="entry name" value="P-loop containing nucleotide triphosphate hydrolases"/>
    <property type="match status" value="2"/>
</dbReference>
<dbReference type="NCBIfam" id="NF008453">
    <property type="entry name" value="PRK11308.1"/>
    <property type="match status" value="2"/>
</dbReference>
<dbReference type="InterPro" id="IPR003593">
    <property type="entry name" value="AAA+_ATPase"/>
</dbReference>
<keyword evidence="5" id="KW-0997">Cell inner membrane</keyword>
<dbReference type="InterPro" id="IPR017871">
    <property type="entry name" value="ABC_transporter-like_CS"/>
</dbReference>
<dbReference type="PROSITE" id="PS50893">
    <property type="entry name" value="ABC_TRANSPORTER_2"/>
    <property type="match status" value="2"/>
</dbReference>
<dbReference type="GO" id="GO:0055085">
    <property type="term" value="P:transmembrane transport"/>
    <property type="evidence" value="ECO:0007669"/>
    <property type="project" value="UniProtKB-ARBA"/>
</dbReference>
<evidence type="ECO:0000256" key="1">
    <source>
        <dbReference type="ARBA" id="ARBA00004417"/>
    </source>
</evidence>
<dbReference type="InterPro" id="IPR013563">
    <property type="entry name" value="Oligopep_ABC_C"/>
</dbReference>
<comment type="subcellular location">
    <subcellularLocation>
        <location evidence="1">Cell inner membrane</location>
        <topology evidence="1">Peripheral membrane protein</topology>
    </subcellularLocation>
</comment>
<feature type="domain" description="ABC transporter" evidence="9">
    <location>
        <begin position="277"/>
        <end position="527"/>
    </location>
</feature>
<evidence type="ECO:0000256" key="3">
    <source>
        <dbReference type="ARBA" id="ARBA00022448"/>
    </source>
</evidence>
<keyword evidence="7 10" id="KW-0067">ATP-binding</keyword>
<dbReference type="PROSITE" id="PS00211">
    <property type="entry name" value="ABC_TRANSPORTER_1"/>
    <property type="match status" value="2"/>
</dbReference>
<dbReference type="PANTHER" id="PTHR43297:SF2">
    <property type="entry name" value="DIPEPTIDE TRANSPORT ATP-BINDING PROTEIN DPPD"/>
    <property type="match status" value="1"/>
</dbReference>
<keyword evidence="11" id="KW-1185">Reference proteome</keyword>
<evidence type="ECO:0000259" key="9">
    <source>
        <dbReference type="PROSITE" id="PS50893"/>
    </source>
</evidence>
<evidence type="ECO:0000256" key="5">
    <source>
        <dbReference type="ARBA" id="ARBA00022519"/>
    </source>
</evidence>
<dbReference type="SUPFAM" id="SSF52540">
    <property type="entry name" value="P-loop containing nucleoside triphosphate hydrolases"/>
    <property type="match status" value="2"/>
</dbReference>
<dbReference type="AlphaFoldDB" id="A0A0J1CXD1"/>
<protein>
    <submittedName>
        <fullName evidence="10">ABC transporter ATP-binding protein</fullName>
    </submittedName>
</protein>
<keyword evidence="8" id="KW-0472">Membrane</keyword>
<proteinExistence type="inferred from homology"/>
<dbReference type="Pfam" id="PF00005">
    <property type="entry name" value="ABC_tran"/>
    <property type="match status" value="2"/>
</dbReference>